<evidence type="ECO:0000313" key="3">
    <source>
        <dbReference type="EMBL" id="CAF4209969.1"/>
    </source>
</evidence>
<dbReference type="Proteomes" id="UP000663825">
    <property type="component" value="Unassembled WGS sequence"/>
</dbReference>
<gene>
    <name evidence="2" type="ORF">TIS948_LOCUS7880</name>
    <name evidence="3" type="ORF">UJA718_LOCUS7082</name>
</gene>
<feature type="transmembrane region" description="Helical" evidence="1">
    <location>
        <begin position="104"/>
        <end position="127"/>
    </location>
</feature>
<keyword evidence="1" id="KW-0472">Membrane</keyword>
<name>A0A820C8P0_9BILA</name>
<protein>
    <submittedName>
        <fullName evidence="3">Uncharacterized protein</fullName>
    </submittedName>
</protein>
<evidence type="ECO:0000313" key="4">
    <source>
        <dbReference type="Proteomes" id="UP000663873"/>
    </source>
</evidence>
<keyword evidence="4" id="KW-1185">Reference proteome</keyword>
<proteinExistence type="predicted"/>
<evidence type="ECO:0000256" key="1">
    <source>
        <dbReference type="SAM" id="Phobius"/>
    </source>
</evidence>
<evidence type="ECO:0000313" key="2">
    <source>
        <dbReference type="EMBL" id="CAF3118855.1"/>
    </source>
</evidence>
<comment type="caution">
    <text evidence="3">The sequence shown here is derived from an EMBL/GenBank/DDBJ whole genome shotgun (WGS) entry which is preliminary data.</text>
</comment>
<keyword evidence="1" id="KW-0812">Transmembrane</keyword>
<dbReference type="EMBL" id="CAJOBP010000692">
    <property type="protein sequence ID" value="CAF4209969.1"/>
    <property type="molecule type" value="Genomic_DNA"/>
</dbReference>
<organism evidence="3 4">
    <name type="scientific">Rotaria socialis</name>
    <dbReference type="NCBI Taxonomy" id="392032"/>
    <lineage>
        <taxon>Eukaryota</taxon>
        <taxon>Metazoa</taxon>
        <taxon>Spiralia</taxon>
        <taxon>Gnathifera</taxon>
        <taxon>Rotifera</taxon>
        <taxon>Eurotatoria</taxon>
        <taxon>Bdelloidea</taxon>
        <taxon>Philodinida</taxon>
        <taxon>Philodinidae</taxon>
        <taxon>Rotaria</taxon>
    </lineage>
</organism>
<feature type="transmembrane region" description="Helical" evidence="1">
    <location>
        <begin position="139"/>
        <end position="168"/>
    </location>
</feature>
<dbReference type="OrthoDB" id="10053439at2759"/>
<reference evidence="3" key="1">
    <citation type="submission" date="2021-02" db="EMBL/GenBank/DDBJ databases">
        <authorList>
            <person name="Nowell W R."/>
        </authorList>
    </citation>
    <scope>NUCLEOTIDE SEQUENCE</scope>
</reference>
<dbReference type="Proteomes" id="UP000663873">
    <property type="component" value="Unassembled WGS sequence"/>
</dbReference>
<keyword evidence="1" id="KW-1133">Transmembrane helix</keyword>
<feature type="transmembrane region" description="Helical" evidence="1">
    <location>
        <begin position="39"/>
        <end position="59"/>
    </location>
</feature>
<dbReference type="EMBL" id="CAJNXB010000975">
    <property type="protein sequence ID" value="CAF3118855.1"/>
    <property type="molecule type" value="Genomic_DNA"/>
</dbReference>
<dbReference type="AlphaFoldDB" id="A0A820C8P0"/>
<sequence length="185" mass="20657">MEMYSKGLADNAAMLRGSNIPIEPPSLEENPDVNQSRKLLFALIGIDLVLFLINFLFIIHSYAASESLESQSPNSSSQLVLIIVSLIYYGFGLLVTHRYYQTGLLFFTLLGLIVLVFTNVTVIKLLIRIVHMANHVGFVAAGLIVAIIFVAICAIASVLQIFIIIYAFKLYRLLKKNQHLTIEQI</sequence>
<accession>A0A820C8P0</accession>
<feature type="transmembrane region" description="Helical" evidence="1">
    <location>
        <begin position="79"/>
        <end position="97"/>
    </location>
</feature>